<dbReference type="InterPro" id="IPR027385">
    <property type="entry name" value="Beta-barrel_OMP"/>
</dbReference>
<gene>
    <name evidence="4" type="ORF">MUN79_06670</name>
</gene>
<evidence type="ECO:0000256" key="1">
    <source>
        <dbReference type="ARBA" id="ARBA00022729"/>
    </source>
</evidence>
<evidence type="ECO:0000256" key="2">
    <source>
        <dbReference type="SAM" id="SignalP"/>
    </source>
</evidence>
<feature type="chain" id="PRO_5035916173" evidence="2">
    <location>
        <begin position="20"/>
        <end position="199"/>
    </location>
</feature>
<sequence length="199" mass="22009">MKKLFATSVLLAAATTVFAQTEKGSLMVGTSLSQLSYNTARGGYAKEFSIGITPTVGFFVVNRLALGAEVNLAYSLLRYKDYASTKSNVFDYRVAPFARYYVVEAEKHKFFGQASYGITGFTARTTDELQNSFERKSKGDYRTLGVSVGYDYFISPMVALEVQPYYRRNSTQLQGTGINNWGISVGFQIFFPKTAAAAQ</sequence>
<keyword evidence="1 2" id="KW-0732">Signal</keyword>
<feature type="signal peptide" evidence="2">
    <location>
        <begin position="1"/>
        <end position="19"/>
    </location>
</feature>
<dbReference type="Pfam" id="PF13505">
    <property type="entry name" value="OMP_b-brl"/>
    <property type="match status" value="1"/>
</dbReference>
<protein>
    <submittedName>
        <fullName evidence="4">Porin family protein</fullName>
    </submittedName>
</protein>
<dbReference type="SUPFAM" id="SSF56925">
    <property type="entry name" value="OMPA-like"/>
    <property type="match status" value="1"/>
</dbReference>
<evidence type="ECO:0000259" key="3">
    <source>
        <dbReference type="Pfam" id="PF13505"/>
    </source>
</evidence>
<organism evidence="4 5">
    <name type="scientific">Hymenobacter cellulosilyticus</name>
    <dbReference type="NCBI Taxonomy" id="2932248"/>
    <lineage>
        <taxon>Bacteria</taxon>
        <taxon>Pseudomonadati</taxon>
        <taxon>Bacteroidota</taxon>
        <taxon>Cytophagia</taxon>
        <taxon>Cytophagales</taxon>
        <taxon>Hymenobacteraceae</taxon>
        <taxon>Hymenobacter</taxon>
    </lineage>
</organism>
<dbReference type="EMBL" id="CP095046">
    <property type="protein sequence ID" value="UOQ73605.1"/>
    <property type="molecule type" value="Genomic_DNA"/>
</dbReference>
<name>A0A8T9Q8Z4_9BACT</name>
<dbReference type="KEGG" id="hcu:MUN79_06670"/>
<dbReference type="Proteomes" id="UP000831796">
    <property type="component" value="Chromosome"/>
</dbReference>
<proteinExistence type="predicted"/>
<dbReference type="AlphaFoldDB" id="A0A8T9Q8Z4"/>
<dbReference type="InterPro" id="IPR011250">
    <property type="entry name" value="OMP/PagP_B-barrel"/>
</dbReference>
<evidence type="ECO:0000313" key="5">
    <source>
        <dbReference type="Proteomes" id="UP000831796"/>
    </source>
</evidence>
<accession>A0A8T9Q8Z4</accession>
<keyword evidence="5" id="KW-1185">Reference proteome</keyword>
<reference evidence="4" key="1">
    <citation type="submission" date="2022-04" db="EMBL/GenBank/DDBJ databases">
        <title>Hymenobacter sp. isolated from the air.</title>
        <authorList>
            <person name="Won M."/>
            <person name="Lee C.-M."/>
            <person name="Woen H.-Y."/>
            <person name="Kwon S.-W."/>
        </authorList>
    </citation>
    <scope>NUCLEOTIDE SEQUENCE</scope>
    <source>
        <strain evidence="4">5116S-3</strain>
    </source>
</reference>
<dbReference type="RefSeq" id="WP_244676956.1">
    <property type="nucleotide sequence ID" value="NZ_CP095046.1"/>
</dbReference>
<evidence type="ECO:0000313" key="4">
    <source>
        <dbReference type="EMBL" id="UOQ73605.1"/>
    </source>
</evidence>
<feature type="domain" description="Outer membrane protein beta-barrel" evidence="3">
    <location>
        <begin position="6"/>
        <end position="187"/>
    </location>
</feature>